<dbReference type="Proteomes" id="UP001341840">
    <property type="component" value="Unassembled WGS sequence"/>
</dbReference>
<gene>
    <name evidence="2" type="ORF">PIB30_062001</name>
</gene>
<evidence type="ECO:0000256" key="1">
    <source>
        <dbReference type="SAM" id="MobiDB-lite"/>
    </source>
</evidence>
<keyword evidence="3" id="KW-1185">Reference proteome</keyword>
<organism evidence="2 3">
    <name type="scientific">Stylosanthes scabra</name>
    <dbReference type="NCBI Taxonomy" id="79078"/>
    <lineage>
        <taxon>Eukaryota</taxon>
        <taxon>Viridiplantae</taxon>
        <taxon>Streptophyta</taxon>
        <taxon>Embryophyta</taxon>
        <taxon>Tracheophyta</taxon>
        <taxon>Spermatophyta</taxon>
        <taxon>Magnoliopsida</taxon>
        <taxon>eudicotyledons</taxon>
        <taxon>Gunneridae</taxon>
        <taxon>Pentapetalae</taxon>
        <taxon>rosids</taxon>
        <taxon>fabids</taxon>
        <taxon>Fabales</taxon>
        <taxon>Fabaceae</taxon>
        <taxon>Papilionoideae</taxon>
        <taxon>50 kb inversion clade</taxon>
        <taxon>dalbergioids sensu lato</taxon>
        <taxon>Dalbergieae</taxon>
        <taxon>Pterocarpus clade</taxon>
        <taxon>Stylosanthes</taxon>
    </lineage>
</organism>
<proteinExistence type="predicted"/>
<feature type="compositionally biased region" description="Acidic residues" evidence="1">
    <location>
        <begin position="7"/>
        <end position="20"/>
    </location>
</feature>
<feature type="region of interest" description="Disordered" evidence="1">
    <location>
        <begin position="1"/>
        <end position="20"/>
    </location>
</feature>
<accession>A0ABU6YIG5</accession>
<evidence type="ECO:0000313" key="3">
    <source>
        <dbReference type="Proteomes" id="UP001341840"/>
    </source>
</evidence>
<dbReference type="EMBL" id="JASCZI010242225">
    <property type="protein sequence ID" value="MED6210207.1"/>
    <property type="molecule type" value="Genomic_DNA"/>
</dbReference>
<protein>
    <submittedName>
        <fullName evidence="2">Uncharacterized protein</fullName>
    </submittedName>
</protein>
<reference evidence="2 3" key="1">
    <citation type="journal article" date="2023" name="Plants (Basel)">
        <title>Bridging the Gap: Combining Genomics and Transcriptomics Approaches to Understand Stylosanthes scabra, an Orphan Legume from the Brazilian Caatinga.</title>
        <authorList>
            <person name="Ferreira-Neto J.R.C."/>
            <person name="da Silva M.D."/>
            <person name="Binneck E."/>
            <person name="de Melo N.F."/>
            <person name="da Silva R.H."/>
            <person name="de Melo A.L.T.M."/>
            <person name="Pandolfi V."/>
            <person name="Bustamante F.O."/>
            <person name="Brasileiro-Vidal A.C."/>
            <person name="Benko-Iseppon A.M."/>
        </authorList>
    </citation>
    <scope>NUCLEOTIDE SEQUENCE [LARGE SCALE GENOMIC DNA]</scope>
    <source>
        <tissue evidence="2">Leaves</tissue>
    </source>
</reference>
<name>A0ABU6YIG5_9FABA</name>
<comment type="caution">
    <text evidence="2">The sequence shown here is derived from an EMBL/GenBank/DDBJ whole genome shotgun (WGS) entry which is preliminary data.</text>
</comment>
<evidence type="ECO:0000313" key="2">
    <source>
        <dbReference type="EMBL" id="MED6210207.1"/>
    </source>
</evidence>
<sequence length="146" mass="16493">MVHNEVVQEEEEEDDEEEGEDDWLYKLLAELACSDESDGGEEVEEEIKEEVVKKKGKEETFFIATIFSGNKKVEEEIPVKCEDPGPCLVTCKIRGVDILDCLCNLRACGSVMPFELYEALDLCPLKKSNEVFTMVDGTKEEDLKSC</sequence>